<dbReference type="OrthoDB" id="258490at2"/>
<dbReference type="InterPro" id="IPR007627">
    <property type="entry name" value="RNA_pol_sigma70_r2"/>
</dbReference>
<dbReference type="SUPFAM" id="SSF88946">
    <property type="entry name" value="Sigma2 domain of RNA polymerase sigma factors"/>
    <property type="match status" value="1"/>
</dbReference>
<dbReference type="GO" id="GO:0006352">
    <property type="term" value="P:DNA-templated transcription initiation"/>
    <property type="evidence" value="ECO:0007669"/>
    <property type="project" value="InterPro"/>
</dbReference>
<proteinExistence type="predicted"/>
<dbReference type="InterPro" id="IPR013325">
    <property type="entry name" value="RNA_pol_sigma_r2"/>
</dbReference>
<dbReference type="Pfam" id="PF04542">
    <property type="entry name" value="Sigma70_r2"/>
    <property type="match status" value="1"/>
</dbReference>
<sequence length="91" mass="10666">MDHSGQARCSLLARAHDRRDEQAWEEFVGYYQRFIFYVLKQLGVAASDIEDVTQQVLLSLTRELPSYDPQGLREPTRWPIPYFCLSQKSNE</sequence>
<name>M5UH41_9BACT</name>
<dbReference type="GO" id="GO:0003700">
    <property type="term" value="F:DNA-binding transcription factor activity"/>
    <property type="evidence" value="ECO:0007669"/>
    <property type="project" value="InterPro"/>
</dbReference>
<dbReference type="PATRIC" id="fig|1263870.3.peg.1495"/>
<gene>
    <name evidence="2" type="ORF">RSSM_01394</name>
</gene>
<accession>M5UH41</accession>
<feature type="domain" description="RNA polymerase sigma-70 region 2" evidence="1">
    <location>
        <begin position="28"/>
        <end position="78"/>
    </location>
</feature>
<dbReference type="AlphaFoldDB" id="M5UH41"/>
<evidence type="ECO:0000259" key="1">
    <source>
        <dbReference type="Pfam" id="PF04542"/>
    </source>
</evidence>
<evidence type="ECO:0000313" key="2">
    <source>
        <dbReference type="EMBL" id="EMI57166.1"/>
    </source>
</evidence>
<organism evidence="2 3">
    <name type="scientific">Rhodopirellula sallentina SM41</name>
    <dbReference type="NCBI Taxonomy" id="1263870"/>
    <lineage>
        <taxon>Bacteria</taxon>
        <taxon>Pseudomonadati</taxon>
        <taxon>Planctomycetota</taxon>
        <taxon>Planctomycetia</taxon>
        <taxon>Pirellulales</taxon>
        <taxon>Pirellulaceae</taxon>
        <taxon>Rhodopirellula</taxon>
    </lineage>
</organism>
<evidence type="ECO:0000313" key="3">
    <source>
        <dbReference type="Proteomes" id="UP000011885"/>
    </source>
</evidence>
<keyword evidence="3" id="KW-1185">Reference proteome</keyword>
<reference evidence="2 3" key="1">
    <citation type="journal article" date="2013" name="Mar. Genomics">
        <title>Expression of sulfatases in Rhodopirellula baltica and the diversity of sulfatases in the genus Rhodopirellula.</title>
        <authorList>
            <person name="Wegner C.E."/>
            <person name="Richter-Heitmann T."/>
            <person name="Klindworth A."/>
            <person name="Klockow C."/>
            <person name="Richter M."/>
            <person name="Achstetter T."/>
            <person name="Glockner F.O."/>
            <person name="Harder J."/>
        </authorList>
    </citation>
    <scope>NUCLEOTIDE SEQUENCE [LARGE SCALE GENOMIC DNA]</scope>
    <source>
        <strain evidence="2 3">SM41</strain>
    </source>
</reference>
<dbReference type="EMBL" id="ANOH01000107">
    <property type="protein sequence ID" value="EMI57166.1"/>
    <property type="molecule type" value="Genomic_DNA"/>
</dbReference>
<comment type="caution">
    <text evidence="2">The sequence shown here is derived from an EMBL/GenBank/DDBJ whole genome shotgun (WGS) entry which is preliminary data.</text>
</comment>
<dbReference type="Proteomes" id="UP000011885">
    <property type="component" value="Unassembled WGS sequence"/>
</dbReference>
<dbReference type="Gene3D" id="1.10.1740.10">
    <property type="match status" value="1"/>
</dbReference>
<protein>
    <submittedName>
        <fullName evidence="2">RNA polymerase sigma-H factor</fullName>
    </submittedName>
</protein>